<keyword evidence="1 4" id="KW-0646">Protease inhibitor</keyword>
<dbReference type="InterPro" id="IPR018990">
    <property type="entry name" value="Prot_inh_I42_chagasin"/>
</dbReference>
<dbReference type="Gene3D" id="2.60.40.2020">
    <property type="match status" value="1"/>
</dbReference>
<dbReference type="Proteomes" id="UP000722989">
    <property type="component" value="Unassembled WGS sequence"/>
</dbReference>
<comment type="caution">
    <text evidence="4">The sequence shown here is derived from an EMBL/GenBank/DDBJ whole genome shotgun (WGS) entry which is preliminary data.</text>
</comment>
<dbReference type="SUPFAM" id="SSF141066">
    <property type="entry name" value="ICP-like"/>
    <property type="match status" value="1"/>
</dbReference>
<evidence type="ECO:0000313" key="4">
    <source>
        <dbReference type="EMBL" id="NJC68208.1"/>
    </source>
</evidence>
<evidence type="ECO:0000256" key="1">
    <source>
        <dbReference type="ARBA" id="ARBA00022690"/>
    </source>
</evidence>
<dbReference type="Pfam" id="PF09394">
    <property type="entry name" value="Inhibitor_I42"/>
    <property type="match status" value="1"/>
</dbReference>
<dbReference type="InterPro" id="IPR036331">
    <property type="entry name" value="Chagasin-like_sf"/>
</dbReference>
<evidence type="ECO:0000313" key="5">
    <source>
        <dbReference type="Proteomes" id="UP000722989"/>
    </source>
</evidence>
<evidence type="ECO:0000259" key="3">
    <source>
        <dbReference type="Pfam" id="PF09394"/>
    </source>
</evidence>
<dbReference type="PANTHER" id="PTHR36530:SF1">
    <property type="entry name" value="AMOEBIASIN-1"/>
    <property type="match status" value="1"/>
</dbReference>
<sequence length="102" mass="11107">MTVRVGLDDGGSTVVVSSGDTLEVVLPQNASTGYRWELELADGLTVVEDRHLPPSPERPGAAGCRLFVLRVHEPGILRARLRRPWEPVEAVAQSYTVCVRTA</sequence>
<evidence type="ECO:0000256" key="2">
    <source>
        <dbReference type="ARBA" id="ARBA00022704"/>
    </source>
</evidence>
<reference evidence="4 5" key="1">
    <citation type="submission" date="2020-03" db="EMBL/GenBank/DDBJ databases">
        <title>WGS of the type strain of Planosporangium spp.</title>
        <authorList>
            <person name="Thawai C."/>
        </authorList>
    </citation>
    <scope>NUCLEOTIDE SEQUENCE [LARGE SCALE GENOMIC DNA]</scope>
    <source>
        <strain evidence="4 5">TBRC 5610</strain>
    </source>
</reference>
<keyword evidence="2" id="KW-0789">Thiol protease inhibitor</keyword>
<dbReference type="RefSeq" id="WP_167923112.1">
    <property type="nucleotide sequence ID" value="NZ_JAATVY010000001.1"/>
</dbReference>
<dbReference type="GO" id="GO:0030414">
    <property type="term" value="F:peptidase inhibitor activity"/>
    <property type="evidence" value="ECO:0007669"/>
    <property type="project" value="UniProtKB-KW"/>
</dbReference>
<dbReference type="InterPro" id="IPR052781">
    <property type="entry name" value="Cys_protease_inhibitor_I42"/>
</dbReference>
<name>A0ABX0XQV4_9ACTN</name>
<organism evidence="4 5">
    <name type="scientific">Planosporangium thailandense</name>
    <dbReference type="NCBI Taxonomy" id="765197"/>
    <lineage>
        <taxon>Bacteria</taxon>
        <taxon>Bacillati</taxon>
        <taxon>Actinomycetota</taxon>
        <taxon>Actinomycetes</taxon>
        <taxon>Micromonosporales</taxon>
        <taxon>Micromonosporaceae</taxon>
        <taxon>Planosporangium</taxon>
    </lineage>
</organism>
<accession>A0ABX0XQV4</accession>
<dbReference type="EMBL" id="JAATVY010000001">
    <property type="protein sequence ID" value="NJC68208.1"/>
    <property type="molecule type" value="Genomic_DNA"/>
</dbReference>
<protein>
    <submittedName>
        <fullName evidence="4">Protease inhibitor I42 family protein</fullName>
    </submittedName>
</protein>
<feature type="domain" description="Proteinase inhibitor I42 chagasin" evidence="3">
    <location>
        <begin position="16"/>
        <end position="97"/>
    </location>
</feature>
<keyword evidence="5" id="KW-1185">Reference proteome</keyword>
<dbReference type="PANTHER" id="PTHR36530">
    <property type="entry name" value="INHIBITOR OF CYSTEINE PEPTIDASE"/>
    <property type="match status" value="1"/>
</dbReference>
<proteinExistence type="predicted"/>
<gene>
    <name evidence="4" type="ORF">HC031_00525</name>
</gene>